<feature type="signal peptide" evidence="1">
    <location>
        <begin position="1"/>
        <end position="25"/>
    </location>
</feature>
<evidence type="ECO:0000313" key="2">
    <source>
        <dbReference type="EMBL" id="QMW22002.1"/>
    </source>
</evidence>
<evidence type="ECO:0000313" key="3">
    <source>
        <dbReference type="Proteomes" id="UP000515292"/>
    </source>
</evidence>
<sequence length="83" mass="8999">MANRHVRQAGFARSFLFFFSSFVFSAATSARFARLGRAGAVGLLQGRILEGLSKKVTAFIKGLAILGDPGGLRGGKSRWRLIR</sequence>
<organism evidence="2 3">
    <name type="scientific">Sandaracinobacteroides saxicola</name>
    <dbReference type="NCBI Taxonomy" id="2759707"/>
    <lineage>
        <taxon>Bacteria</taxon>
        <taxon>Pseudomonadati</taxon>
        <taxon>Pseudomonadota</taxon>
        <taxon>Alphaproteobacteria</taxon>
        <taxon>Sphingomonadales</taxon>
        <taxon>Sphingosinicellaceae</taxon>
        <taxon>Sandaracinobacteroides</taxon>
    </lineage>
</organism>
<dbReference type="AlphaFoldDB" id="A0A7G5IF60"/>
<dbReference type="EMBL" id="CP059851">
    <property type="protein sequence ID" value="QMW22002.1"/>
    <property type="molecule type" value="Genomic_DNA"/>
</dbReference>
<gene>
    <name evidence="2" type="ORF">H3309_11535</name>
</gene>
<dbReference type="Proteomes" id="UP000515292">
    <property type="component" value="Chromosome"/>
</dbReference>
<reference evidence="2 3" key="1">
    <citation type="submission" date="2020-07" db="EMBL/GenBank/DDBJ databases">
        <title>Complete genome sequence for Sandaracinobacter sp. M6.</title>
        <authorList>
            <person name="Tang Y."/>
            <person name="Liu Q."/>
            <person name="Guo Z."/>
            <person name="Lei P."/>
            <person name="Huang B."/>
        </authorList>
    </citation>
    <scope>NUCLEOTIDE SEQUENCE [LARGE SCALE GENOMIC DNA]</scope>
    <source>
        <strain evidence="2 3">M6</strain>
    </source>
</reference>
<dbReference type="RefSeq" id="WP_182294847.1">
    <property type="nucleotide sequence ID" value="NZ_CP059851.1"/>
</dbReference>
<evidence type="ECO:0008006" key="4">
    <source>
        <dbReference type="Google" id="ProtNLM"/>
    </source>
</evidence>
<dbReference type="KEGG" id="sand:H3309_11535"/>
<keyword evidence="3" id="KW-1185">Reference proteome</keyword>
<proteinExistence type="predicted"/>
<protein>
    <recommendedName>
        <fullName evidence="4">Secreted protein</fullName>
    </recommendedName>
</protein>
<accession>A0A7G5IF60</accession>
<name>A0A7G5IF60_9SPHN</name>
<feature type="chain" id="PRO_5028869117" description="Secreted protein" evidence="1">
    <location>
        <begin position="26"/>
        <end position="83"/>
    </location>
</feature>
<evidence type="ECO:0000256" key="1">
    <source>
        <dbReference type="SAM" id="SignalP"/>
    </source>
</evidence>
<keyword evidence="1" id="KW-0732">Signal</keyword>